<accession>A0AAE9EMB0</accession>
<evidence type="ECO:0000313" key="17">
    <source>
        <dbReference type="Proteomes" id="UP000829354"/>
    </source>
</evidence>
<evidence type="ECO:0000256" key="9">
    <source>
        <dbReference type="ARBA" id="ARBA00023170"/>
    </source>
</evidence>
<evidence type="ECO:0000256" key="6">
    <source>
        <dbReference type="ARBA" id="ARBA00023015"/>
    </source>
</evidence>
<dbReference type="EMBL" id="CP092623">
    <property type="protein sequence ID" value="UMM27081.1"/>
    <property type="molecule type" value="Genomic_DNA"/>
</dbReference>
<dbReference type="PROSITE" id="PS00031">
    <property type="entry name" value="NUCLEAR_REC_DBD_1"/>
    <property type="match status" value="1"/>
</dbReference>
<feature type="compositionally biased region" description="Basic and acidic residues" evidence="13">
    <location>
        <begin position="203"/>
        <end position="217"/>
    </location>
</feature>
<feature type="domain" description="Nuclear receptor" evidence="14">
    <location>
        <begin position="129"/>
        <end position="204"/>
    </location>
</feature>
<dbReference type="GO" id="GO:0008270">
    <property type="term" value="F:zinc ion binding"/>
    <property type="evidence" value="ECO:0007669"/>
    <property type="project" value="UniProtKB-KW"/>
</dbReference>
<organism evidence="16 17">
    <name type="scientific">Caenorhabditis briggsae</name>
    <dbReference type="NCBI Taxonomy" id="6238"/>
    <lineage>
        <taxon>Eukaryota</taxon>
        <taxon>Metazoa</taxon>
        <taxon>Ecdysozoa</taxon>
        <taxon>Nematoda</taxon>
        <taxon>Chromadorea</taxon>
        <taxon>Rhabditida</taxon>
        <taxon>Rhabditina</taxon>
        <taxon>Rhabditomorpha</taxon>
        <taxon>Rhabditoidea</taxon>
        <taxon>Rhabditidae</taxon>
        <taxon>Peloderinae</taxon>
        <taxon>Caenorhabditis</taxon>
    </lineage>
</organism>
<dbReference type="InterPro" id="IPR001628">
    <property type="entry name" value="Znf_hrmn_rcpt"/>
</dbReference>
<gene>
    <name evidence="16" type="ORF">L5515_010524</name>
</gene>
<dbReference type="AlphaFoldDB" id="A0AAE9EMB0"/>
<dbReference type="FunFam" id="3.30.50.10:FF:000030">
    <property type="entry name" value="Nuclear Hormone Receptor family"/>
    <property type="match status" value="1"/>
</dbReference>
<dbReference type="CDD" id="cd06960">
    <property type="entry name" value="NR_DBD_HNF4A"/>
    <property type="match status" value="1"/>
</dbReference>
<dbReference type="GO" id="GO:0003700">
    <property type="term" value="F:DNA-binding transcription factor activity"/>
    <property type="evidence" value="ECO:0007669"/>
    <property type="project" value="InterPro"/>
</dbReference>
<evidence type="ECO:0000256" key="5">
    <source>
        <dbReference type="ARBA" id="ARBA00022833"/>
    </source>
</evidence>
<keyword evidence="7 12" id="KW-0238">DNA-binding</keyword>
<reference evidence="16 17" key="1">
    <citation type="submission" date="2022-04" db="EMBL/GenBank/DDBJ databases">
        <title>Chromosome-level reference genomes for two strains of Caenorhabditis briggsae: an improved platform for comparative genomics.</title>
        <authorList>
            <person name="Stevens L."/>
            <person name="Andersen E."/>
        </authorList>
    </citation>
    <scope>NUCLEOTIDE SEQUENCE [LARGE SCALE GENOMIC DNA]</scope>
    <source>
        <strain evidence="16">VX34</strain>
        <tissue evidence="16">Whole-organism</tissue>
    </source>
</reference>
<dbReference type="Gene3D" id="3.30.50.10">
    <property type="entry name" value="Erythroid Transcription Factor GATA-1, subunit A"/>
    <property type="match status" value="1"/>
</dbReference>
<dbReference type="GO" id="GO:0005634">
    <property type="term" value="C:nucleus"/>
    <property type="evidence" value="ECO:0007669"/>
    <property type="project" value="UniProtKB-SubCell"/>
</dbReference>
<protein>
    <submittedName>
        <fullName evidence="16">Uncharacterized protein</fullName>
    </submittedName>
</protein>
<keyword evidence="4 12" id="KW-0863">Zinc-finger</keyword>
<keyword evidence="9 12" id="KW-0675">Receptor</keyword>
<feature type="compositionally biased region" description="Low complexity" evidence="13">
    <location>
        <begin position="585"/>
        <end position="599"/>
    </location>
</feature>
<keyword evidence="6 12" id="KW-0805">Transcription regulation</keyword>
<feature type="compositionally biased region" description="Polar residues" evidence="13">
    <location>
        <begin position="573"/>
        <end position="583"/>
    </location>
</feature>
<comment type="similarity">
    <text evidence="2 12">Belongs to the nuclear hormone receptor family.</text>
</comment>
<evidence type="ECO:0000259" key="14">
    <source>
        <dbReference type="PROSITE" id="PS51030"/>
    </source>
</evidence>
<keyword evidence="8 12" id="KW-0804">Transcription</keyword>
<dbReference type="FunFam" id="1.10.565.10:FF:000045">
    <property type="entry name" value="Nuclear Hormone Receptor family"/>
    <property type="match status" value="1"/>
</dbReference>
<dbReference type="PRINTS" id="PR00398">
    <property type="entry name" value="STRDHORMONER"/>
</dbReference>
<feature type="region of interest" description="Disordered" evidence="13">
    <location>
        <begin position="15"/>
        <end position="44"/>
    </location>
</feature>
<evidence type="ECO:0000256" key="13">
    <source>
        <dbReference type="SAM" id="MobiDB-lite"/>
    </source>
</evidence>
<evidence type="ECO:0000256" key="10">
    <source>
        <dbReference type="ARBA" id="ARBA00023242"/>
    </source>
</evidence>
<dbReference type="InterPro" id="IPR035500">
    <property type="entry name" value="NHR-like_dom_sf"/>
</dbReference>
<dbReference type="InterPro" id="IPR000536">
    <property type="entry name" value="Nucl_hrmn_rcpt_lig-bd"/>
</dbReference>
<evidence type="ECO:0000313" key="16">
    <source>
        <dbReference type="EMBL" id="UMM27081.1"/>
    </source>
</evidence>
<dbReference type="InterPro" id="IPR052499">
    <property type="entry name" value="C.elegans_NHRs"/>
</dbReference>
<dbReference type="Pfam" id="PF00104">
    <property type="entry name" value="Hormone_recep"/>
    <property type="match status" value="1"/>
</dbReference>
<name>A0AAE9EMB0_CAEBR</name>
<dbReference type="Pfam" id="PF00105">
    <property type="entry name" value="zf-C4"/>
    <property type="match status" value="1"/>
</dbReference>
<keyword evidence="17" id="KW-1185">Reference proteome</keyword>
<keyword evidence="3 12" id="KW-0479">Metal-binding</keyword>
<dbReference type="SMART" id="SM00430">
    <property type="entry name" value="HOLI"/>
    <property type="match status" value="1"/>
</dbReference>
<keyword evidence="5 12" id="KW-0862">Zinc</keyword>
<dbReference type="SMART" id="SM00399">
    <property type="entry name" value="ZnF_C4"/>
    <property type="match status" value="1"/>
</dbReference>
<dbReference type="PRINTS" id="PR00047">
    <property type="entry name" value="STROIDFINGER"/>
</dbReference>
<dbReference type="InterPro" id="IPR013088">
    <property type="entry name" value="Znf_NHR/GATA"/>
</dbReference>
<comment type="function">
    <text evidence="11">Orphan nuclear receptor.</text>
</comment>
<feature type="domain" description="NR LBD" evidence="15">
    <location>
        <begin position="283"/>
        <end position="558"/>
    </location>
</feature>
<evidence type="ECO:0000256" key="12">
    <source>
        <dbReference type="RuleBase" id="RU004334"/>
    </source>
</evidence>
<dbReference type="PROSITE" id="PS51030">
    <property type="entry name" value="NUCLEAR_REC_DBD_2"/>
    <property type="match status" value="1"/>
</dbReference>
<feature type="compositionally biased region" description="Low complexity" evidence="13">
    <location>
        <begin position="220"/>
        <end position="245"/>
    </location>
</feature>
<evidence type="ECO:0000256" key="7">
    <source>
        <dbReference type="ARBA" id="ARBA00023125"/>
    </source>
</evidence>
<dbReference type="InterPro" id="IPR001723">
    <property type="entry name" value="Nuclear_hrmn_rcpt"/>
</dbReference>
<feature type="compositionally biased region" description="Polar residues" evidence="13">
    <location>
        <begin position="15"/>
        <end position="31"/>
    </location>
</feature>
<dbReference type="PROSITE" id="PS51843">
    <property type="entry name" value="NR_LBD"/>
    <property type="match status" value="1"/>
</dbReference>
<dbReference type="PANTHER" id="PTHR47630:SF8">
    <property type="entry name" value="NUCLEAR HORMONE RECEPTOR FAMILY MEMBER NHR-34"/>
    <property type="match status" value="1"/>
</dbReference>
<dbReference type="Proteomes" id="UP000829354">
    <property type="component" value="Chromosome IV"/>
</dbReference>
<dbReference type="GO" id="GO:0000978">
    <property type="term" value="F:RNA polymerase II cis-regulatory region sequence-specific DNA binding"/>
    <property type="evidence" value="ECO:0007669"/>
    <property type="project" value="InterPro"/>
</dbReference>
<sequence>MDFAMIQRICGFHNGSPSVSTTHRRPNTSSALEPARKRPKLSPPVMPLDLTDSILSSDSQACTSTLKGVVTAAGAAQMSSADRAIAASVAQAPPICIVPRSVEFLNPKTEEGLLDIPNSMANMQSEFTGMKCRVCGDSRAGRHYGTIACNGCKGFFRRSIWEQRDYVCRFGGKCLIVQEYRNRCRACRLRKCFTVGMDARAVQSERDKHKKNPKDDESGSPTYPTSATPISIPSTSTSQTPTTTSFNYQNIPGIVSRSFSENLIMRDQSVPPVVEQSASHAQSHVPLVRYLIDLERATDNLIDENCDFMSMEFDQLCRVDVTIEAAFRQPGVVAKRTPPRWLALERLTTLEDVHIAWCRSFVLCLDYAKIMKDYQELSHSDQFTLLRNRVVSVNWLCHTYKTFKAGCDGVALVNGSWYPRDKELQKQLDPGCNHYFRILSEHLMEDLVIPMRDMDMDEGEFVILKALILFRAHRRLSEEGRAHVKRVRDKYIEALYQHVQHQHRHFSSVQTSMRISKILLLLPSIEHLSQQEDDNVQFLALFNLANLNGLPYELHSSIKQHIPNGDDGDDTQVNEVTSNNDGPRSSESSSHTPLSVSTSQFQEFKPTMH</sequence>
<proteinExistence type="inferred from homology"/>
<feature type="region of interest" description="Disordered" evidence="13">
    <location>
        <begin position="558"/>
        <end position="609"/>
    </location>
</feature>
<evidence type="ECO:0000259" key="15">
    <source>
        <dbReference type="PROSITE" id="PS51843"/>
    </source>
</evidence>
<dbReference type="CDD" id="cd06157">
    <property type="entry name" value="NR_LBD"/>
    <property type="match status" value="1"/>
</dbReference>
<dbReference type="SUPFAM" id="SSF48508">
    <property type="entry name" value="Nuclear receptor ligand-binding domain"/>
    <property type="match status" value="1"/>
</dbReference>
<feature type="region of interest" description="Disordered" evidence="13">
    <location>
        <begin position="203"/>
        <end position="247"/>
    </location>
</feature>
<dbReference type="SUPFAM" id="SSF57716">
    <property type="entry name" value="Glucocorticoid receptor-like (DNA-binding domain)"/>
    <property type="match status" value="1"/>
</dbReference>
<keyword evidence="10 12" id="KW-0539">Nucleus</keyword>
<dbReference type="Gene3D" id="1.10.565.10">
    <property type="entry name" value="Retinoid X Receptor"/>
    <property type="match status" value="1"/>
</dbReference>
<evidence type="ECO:0000256" key="4">
    <source>
        <dbReference type="ARBA" id="ARBA00022771"/>
    </source>
</evidence>
<comment type="subcellular location">
    <subcellularLocation>
        <location evidence="1 12">Nucleus</location>
    </subcellularLocation>
</comment>
<dbReference type="InterPro" id="IPR049636">
    <property type="entry name" value="HNF4-like_DBD"/>
</dbReference>
<evidence type="ECO:0000256" key="11">
    <source>
        <dbReference type="ARBA" id="ARBA00037512"/>
    </source>
</evidence>
<evidence type="ECO:0000256" key="1">
    <source>
        <dbReference type="ARBA" id="ARBA00004123"/>
    </source>
</evidence>
<evidence type="ECO:0000256" key="2">
    <source>
        <dbReference type="ARBA" id="ARBA00005993"/>
    </source>
</evidence>
<evidence type="ECO:0000256" key="8">
    <source>
        <dbReference type="ARBA" id="ARBA00023163"/>
    </source>
</evidence>
<evidence type="ECO:0000256" key="3">
    <source>
        <dbReference type="ARBA" id="ARBA00022723"/>
    </source>
</evidence>
<dbReference type="PANTHER" id="PTHR47630">
    <property type="entry name" value="NUCLEAR HORMONE RECEPTOR FAMILY-RELATED-RELATED"/>
    <property type="match status" value="1"/>
</dbReference>